<comment type="caution">
    <text evidence="5">The sequence shown here is derived from an EMBL/GenBank/DDBJ whole genome shotgun (WGS) entry which is preliminary data.</text>
</comment>
<dbReference type="Pfam" id="PF01223">
    <property type="entry name" value="Endonuclease_NS"/>
    <property type="match status" value="1"/>
</dbReference>
<feature type="domain" description="DNA/RNA non-specific endonuclease/pyrophosphatase/phosphodiesterase" evidence="4">
    <location>
        <begin position="20"/>
        <end position="239"/>
    </location>
</feature>
<dbReference type="PANTHER" id="PTHR13966">
    <property type="entry name" value="ENDONUCLEASE RELATED"/>
    <property type="match status" value="1"/>
</dbReference>
<dbReference type="CDD" id="cd00091">
    <property type="entry name" value="NUC"/>
    <property type="match status" value="1"/>
</dbReference>
<feature type="domain" description="ENPP1-3/EXOG-like endonuclease/phosphodiesterase" evidence="3">
    <location>
        <begin position="21"/>
        <end position="239"/>
    </location>
</feature>
<protein>
    <submittedName>
        <fullName evidence="5">DNA/RNA non-specific endonuclease</fullName>
    </submittedName>
</protein>
<keyword evidence="5" id="KW-0255">Endonuclease</keyword>
<dbReference type="InterPro" id="IPR020821">
    <property type="entry name" value="ENPP1-3/EXOG-like_nuc-like"/>
</dbReference>
<keyword evidence="2" id="KW-0479">Metal-binding</keyword>
<evidence type="ECO:0000256" key="2">
    <source>
        <dbReference type="PIRSR" id="PIRSR640255-2"/>
    </source>
</evidence>
<dbReference type="InterPro" id="IPR044929">
    <property type="entry name" value="DNA/RNA_non-sp_Endonuclease_sf"/>
</dbReference>
<gene>
    <name evidence="5" type="ORF">EI291_07755</name>
</gene>
<dbReference type="OrthoDB" id="9811262at2"/>
<evidence type="ECO:0000259" key="3">
    <source>
        <dbReference type="SMART" id="SM00477"/>
    </source>
</evidence>
<keyword evidence="5" id="KW-0378">Hydrolase</keyword>
<proteinExistence type="predicted"/>
<dbReference type="GO" id="GO:0003676">
    <property type="term" value="F:nucleic acid binding"/>
    <property type="evidence" value="ECO:0007669"/>
    <property type="project" value="InterPro"/>
</dbReference>
<reference evidence="5 6" key="1">
    <citation type="submission" date="2018-12" db="EMBL/GenBank/DDBJ databases">
        <authorList>
            <person name="Feng G."/>
            <person name="Zhu H."/>
        </authorList>
    </citation>
    <scope>NUCLEOTIDE SEQUENCE [LARGE SCALE GENOMIC DNA]</scope>
    <source>
        <strain evidence="5 6">KCTC 12533</strain>
    </source>
</reference>
<accession>A0A428KT11</accession>
<feature type="binding site" evidence="2">
    <location>
        <position position="114"/>
    </location>
    <ligand>
        <name>Mg(2+)</name>
        <dbReference type="ChEBI" id="CHEBI:18420"/>
        <note>catalytic</note>
    </ligand>
</feature>
<organism evidence="5 6">
    <name type="scientific">Hymenobacter rigui</name>
    <dbReference type="NCBI Taxonomy" id="334424"/>
    <lineage>
        <taxon>Bacteria</taxon>
        <taxon>Pseudomonadati</taxon>
        <taxon>Bacteroidota</taxon>
        <taxon>Cytophagia</taxon>
        <taxon>Cytophagales</taxon>
        <taxon>Hymenobacteraceae</taxon>
        <taxon>Hymenobacter</taxon>
    </lineage>
</organism>
<evidence type="ECO:0000313" key="6">
    <source>
        <dbReference type="Proteomes" id="UP000273500"/>
    </source>
</evidence>
<evidence type="ECO:0000313" key="5">
    <source>
        <dbReference type="EMBL" id="RSK49644.1"/>
    </source>
</evidence>
<dbReference type="InterPro" id="IPR001604">
    <property type="entry name" value="Endo_G_ENPP1-like_dom"/>
</dbReference>
<dbReference type="GO" id="GO:0004519">
    <property type="term" value="F:endonuclease activity"/>
    <property type="evidence" value="ECO:0007669"/>
    <property type="project" value="UniProtKB-KW"/>
</dbReference>
<dbReference type="InterPro" id="IPR044925">
    <property type="entry name" value="His-Me_finger_sf"/>
</dbReference>
<sequence length="254" mass="27697">MGNPSGAVADVNQPTNYLMEKPQYALSYHRDQGKPNWVSWYLAPKWVGSAPRQNDFRADNTLPAGWYQVSTSSYSGSGFDRGHNCPSADRTSSVPDNSATFLMTNMIPQSPTNNQQTWAALENYGRTLIDAGNEVYIIMGSYGKGGNGVIRANGQPDRPVYAETIDQGRIQVPKRIWKVLVVLPQGTNDISRVNASTRIIAIDTPNDNGMTTNWGQYRTTVDAIEAATGLDLLSALPTSVQQVVEAQVDNGPTN</sequence>
<dbReference type="SMART" id="SM00892">
    <property type="entry name" value="Endonuclease_NS"/>
    <property type="match status" value="1"/>
</dbReference>
<dbReference type="Gene3D" id="3.40.570.10">
    <property type="entry name" value="Extracellular Endonuclease, subunit A"/>
    <property type="match status" value="1"/>
</dbReference>
<dbReference type="Proteomes" id="UP000273500">
    <property type="component" value="Unassembled WGS sequence"/>
</dbReference>
<dbReference type="AlphaFoldDB" id="A0A428KT11"/>
<keyword evidence="6" id="KW-1185">Reference proteome</keyword>
<dbReference type="PANTHER" id="PTHR13966:SF5">
    <property type="entry name" value="ENDONUCLEASE G, MITOCHONDRIAL"/>
    <property type="match status" value="1"/>
</dbReference>
<dbReference type="GO" id="GO:0016787">
    <property type="term" value="F:hydrolase activity"/>
    <property type="evidence" value="ECO:0007669"/>
    <property type="project" value="InterPro"/>
</dbReference>
<feature type="active site" description="Proton acceptor" evidence="1">
    <location>
        <position position="83"/>
    </location>
</feature>
<dbReference type="SUPFAM" id="SSF54060">
    <property type="entry name" value="His-Me finger endonucleases"/>
    <property type="match status" value="1"/>
</dbReference>
<evidence type="ECO:0000256" key="1">
    <source>
        <dbReference type="PIRSR" id="PIRSR640255-1"/>
    </source>
</evidence>
<keyword evidence="5" id="KW-0540">Nuclease</keyword>
<dbReference type="GO" id="GO:0046872">
    <property type="term" value="F:metal ion binding"/>
    <property type="evidence" value="ECO:0007669"/>
    <property type="project" value="UniProtKB-KW"/>
</dbReference>
<dbReference type="EMBL" id="RWIT01000003">
    <property type="protein sequence ID" value="RSK49644.1"/>
    <property type="molecule type" value="Genomic_DNA"/>
</dbReference>
<evidence type="ECO:0000259" key="4">
    <source>
        <dbReference type="SMART" id="SM00892"/>
    </source>
</evidence>
<dbReference type="SMART" id="SM00477">
    <property type="entry name" value="NUC"/>
    <property type="match status" value="1"/>
</dbReference>
<name>A0A428KT11_9BACT</name>
<dbReference type="InterPro" id="IPR040255">
    <property type="entry name" value="Non-specific_endonuclease"/>
</dbReference>